<dbReference type="AlphaFoldDB" id="A0A2V2LBV1"/>
<keyword evidence="6" id="KW-1185">Reference proteome</keyword>
<evidence type="ECO:0000256" key="2">
    <source>
        <dbReference type="ARBA" id="ARBA00022801"/>
    </source>
</evidence>
<dbReference type="Pfam" id="PF01183">
    <property type="entry name" value="Glyco_hydro_25"/>
    <property type="match status" value="1"/>
</dbReference>
<protein>
    <submittedName>
        <fullName evidence="5">Glycoside hydrolase</fullName>
    </submittedName>
</protein>
<comment type="caution">
    <text evidence="5">The sequence shown here is derived from an EMBL/GenBank/DDBJ whole genome shotgun (WGS) entry which is preliminary data.</text>
</comment>
<feature type="signal peptide" evidence="4">
    <location>
        <begin position="1"/>
        <end position="23"/>
    </location>
</feature>
<dbReference type="InterPro" id="IPR018077">
    <property type="entry name" value="Glyco_hydro_fam25_subgr"/>
</dbReference>
<keyword evidence="3" id="KW-0326">Glycosidase</keyword>
<proteinExistence type="inferred from homology"/>
<dbReference type="GO" id="GO:0016998">
    <property type="term" value="P:cell wall macromolecule catabolic process"/>
    <property type="evidence" value="ECO:0007669"/>
    <property type="project" value="InterPro"/>
</dbReference>
<dbReference type="OrthoDB" id="9798192at2"/>
<dbReference type="SMART" id="SM00641">
    <property type="entry name" value="Glyco_25"/>
    <property type="match status" value="1"/>
</dbReference>
<dbReference type="Gene3D" id="3.20.20.80">
    <property type="entry name" value="Glycosidases"/>
    <property type="match status" value="1"/>
</dbReference>
<gene>
    <name evidence="5" type="ORF">DKT77_18450</name>
</gene>
<keyword evidence="4" id="KW-0732">Signal</keyword>
<dbReference type="GO" id="GO:0016052">
    <property type="term" value="P:carbohydrate catabolic process"/>
    <property type="evidence" value="ECO:0007669"/>
    <property type="project" value="TreeGrafter"/>
</dbReference>
<dbReference type="CDD" id="cd06413">
    <property type="entry name" value="GH25_muramidase_1"/>
    <property type="match status" value="1"/>
</dbReference>
<comment type="similarity">
    <text evidence="1">Belongs to the glycosyl hydrolase 25 family.</text>
</comment>
<reference evidence="5 6" key="1">
    <citation type="submission" date="2018-05" db="EMBL/GenBank/DDBJ databases">
        <title>Rhodobacteraceae gen. nov., sp. nov. isolated from sea water.</title>
        <authorList>
            <person name="Ren Y."/>
        </authorList>
    </citation>
    <scope>NUCLEOTIDE SEQUENCE [LARGE SCALE GENOMIC DNA]</scope>
    <source>
        <strain evidence="5 6">TG-679</strain>
    </source>
</reference>
<dbReference type="GO" id="GO:0003796">
    <property type="term" value="F:lysozyme activity"/>
    <property type="evidence" value="ECO:0007669"/>
    <property type="project" value="InterPro"/>
</dbReference>
<dbReference type="SUPFAM" id="SSF51445">
    <property type="entry name" value="(Trans)glycosidases"/>
    <property type="match status" value="1"/>
</dbReference>
<dbReference type="InterPro" id="IPR017853">
    <property type="entry name" value="GH"/>
</dbReference>
<evidence type="ECO:0000256" key="3">
    <source>
        <dbReference type="ARBA" id="ARBA00023295"/>
    </source>
</evidence>
<dbReference type="PROSITE" id="PS51257">
    <property type="entry name" value="PROKAR_LIPOPROTEIN"/>
    <property type="match status" value="1"/>
</dbReference>
<dbReference type="InterPro" id="IPR002053">
    <property type="entry name" value="Glyco_hydro_25"/>
</dbReference>
<dbReference type="PANTHER" id="PTHR34135:SF2">
    <property type="entry name" value="LYSOZYME"/>
    <property type="match status" value="1"/>
</dbReference>
<dbReference type="PANTHER" id="PTHR34135">
    <property type="entry name" value="LYSOZYME"/>
    <property type="match status" value="1"/>
</dbReference>
<dbReference type="GO" id="GO:0009253">
    <property type="term" value="P:peptidoglycan catabolic process"/>
    <property type="evidence" value="ECO:0007669"/>
    <property type="project" value="InterPro"/>
</dbReference>
<organism evidence="5 6">
    <name type="scientific">Meridianimarinicoccus roseus</name>
    <dbReference type="NCBI Taxonomy" id="2072018"/>
    <lineage>
        <taxon>Bacteria</taxon>
        <taxon>Pseudomonadati</taxon>
        <taxon>Pseudomonadota</taxon>
        <taxon>Alphaproteobacteria</taxon>
        <taxon>Rhodobacterales</taxon>
        <taxon>Paracoccaceae</taxon>
        <taxon>Meridianimarinicoccus</taxon>
    </lineage>
</organism>
<name>A0A2V2LBV1_9RHOB</name>
<sequence length="282" mass="31410">MRPTPLVALLAILALLSACGSGREETDIARLQPGIEAGIDAGGELALLPPGRDGFAFGDAAPHPWEGRTPADYAVHGIDVSRWQGHIDWSVARQAGIAFAFIKATEGGDHLDPKFAMHWDEAGRAGMPRGAYHFYYFCRSAEEQARWFIRNVPRGGSMPHVLDLEWNHHSRTCPYRPAPEKIRSEAARFLDILTRHYGQRPVIYTTVDFYRDTGIGTLPGTEFWLRSVAGHPEDVYPGADWTFWQYTGTGLVPGIEGKVDINVFRGNRGQWAQWQAIRTAGR</sequence>
<evidence type="ECO:0000313" key="6">
    <source>
        <dbReference type="Proteomes" id="UP000245680"/>
    </source>
</evidence>
<dbReference type="Proteomes" id="UP000245680">
    <property type="component" value="Unassembled WGS sequence"/>
</dbReference>
<evidence type="ECO:0000313" key="5">
    <source>
        <dbReference type="EMBL" id="PWR01211.1"/>
    </source>
</evidence>
<dbReference type="PROSITE" id="PS51904">
    <property type="entry name" value="GLYCOSYL_HYDROL_F25_2"/>
    <property type="match status" value="1"/>
</dbReference>
<dbReference type="EMBL" id="QGKU01000060">
    <property type="protein sequence ID" value="PWR01211.1"/>
    <property type="molecule type" value="Genomic_DNA"/>
</dbReference>
<feature type="chain" id="PRO_5015965691" evidence="4">
    <location>
        <begin position="24"/>
        <end position="282"/>
    </location>
</feature>
<accession>A0A2V2LBV1</accession>
<keyword evidence="2 5" id="KW-0378">Hydrolase</keyword>
<evidence type="ECO:0000256" key="4">
    <source>
        <dbReference type="SAM" id="SignalP"/>
    </source>
</evidence>
<dbReference type="RefSeq" id="WP_109813195.1">
    <property type="nucleotide sequence ID" value="NZ_QGKU01000060.1"/>
</dbReference>
<evidence type="ECO:0000256" key="1">
    <source>
        <dbReference type="ARBA" id="ARBA00010646"/>
    </source>
</evidence>